<evidence type="ECO:0000256" key="2">
    <source>
        <dbReference type="SAM" id="SignalP"/>
    </source>
</evidence>
<dbReference type="NCBIfam" id="TIGR00976">
    <property type="entry name" value="CocE_NonD"/>
    <property type="match status" value="1"/>
</dbReference>
<dbReference type="SUPFAM" id="SSF53474">
    <property type="entry name" value="alpha/beta-Hydrolases"/>
    <property type="match status" value="1"/>
</dbReference>
<protein>
    <recommendedName>
        <fullName evidence="3">Xaa-Pro dipeptidyl-peptidase C-terminal domain-containing protein</fullName>
    </recommendedName>
</protein>
<dbReference type="InterPro" id="IPR029058">
    <property type="entry name" value="AB_hydrolase_fold"/>
</dbReference>
<dbReference type="InterPro" id="IPR000383">
    <property type="entry name" value="Xaa-Pro-like_dom"/>
</dbReference>
<name>A0A4R6YPQ3_9GAMM</name>
<evidence type="ECO:0000259" key="3">
    <source>
        <dbReference type="SMART" id="SM00939"/>
    </source>
</evidence>
<dbReference type="EMBL" id="SNZH01000015">
    <property type="protein sequence ID" value="TDR39776.1"/>
    <property type="molecule type" value="Genomic_DNA"/>
</dbReference>
<reference evidence="4 5" key="1">
    <citation type="submission" date="2019-03" db="EMBL/GenBank/DDBJ databases">
        <title>Genomic Encyclopedia of Type Strains, Phase IV (KMG-IV): sequencing the most valuable type-strain genomes for metagenomic binning, comparative biology and taxonomic classification.</title>
        <authorList>
            <person name="Goeker M."/>
        </authorList>
    </citation>
    <scope>NUCLEOTIDE SEQUENCE [LARGE SCALE GENOMIC DNA]</scope>
    <source>
        <strain evidence="4 5">DSM 21667</strain>
    </source>
</reference>
<dbReference type="Pfam" id="PF02129">
    <property type="entry name" value="Peptidase_S15"/>
    <property type="match status" value="1"/>
</dbReference>
<evidence type="ECO:0000313" key="5">
    <source>
        <dbReference type="Proteomes" id="UP000295293"/>
    </source>
</evidence>
<proteinExistence type="predicted"/>
<evidence type="ECO:0000313" key="4">
    <source>
        <dbReference type="EMBL" id="TDR39776.1"/>
    </source>
</evidence>
<keyword evidence="2" id="KW-0732">Signal</keyword>
<dbReference type="InterPro" id="IPR013736">
    <property type="entry name" value="Xaa-Pro_dipept_C"/>
</dbReference>
<dbReference type="AlphaFoldDB" id="A0A4R6YPQ3"/>
<keyword evidence="1" id="KW-0378">Hydrolase</keyword>
<comment type="caution">
    <text evidence="4">The sequence shown here is derived from an EMBL/GenBank/DDBJ whole genome shotgun (WGS) entry which is preliminary data.</text>
</comment>
<feature type="domain" description="Xaa-Pro dipeptidyl-peptidase C-terminal" evidence="3">
    <location>
        <begin position="519"/>
        <end position="751"/>
    </location>
</feature>
<keyword evidence="5" id="KW-1185">Reference proteome</keyword>
<dbReference type="Proteomes" id="UP000295293">
    <property type="component" value="Unassembled WGS sequence"/>
</dbReference>
<dbReference type="Pfam" id="PF08530">
    <property type="entry name" value="PepX_C"/>
    <property type="match status" value="1"/>
</dbReference>
<dbReference type="InterPro" id="IPR005674">
    <property type="entry name" value="CocE/Ser_esterase"/>
</dbReference>
<evidence type="ECO:0000256" key="1">
    <source>
        <dbReference type="ARBA" id="ARBA00022801"/>
    </source>
</evidence>
<feature type="chain" id="PRO_5020439315" description="Xaa-Pro dipeptidyl-peptidase C-terminal domain-containing protein" evidence="2">
    <location>
        <begin position="24"/>
        <end position="764"/>
    </location>
</feature>
<dbReference type="Gene3D" id="1.10.3020.10">
    <property type="entry name" value="alpha-amino acid ester hydrolase ( Helical cap domain)"/>
    <property type="match status" value="1"/>
</dbReference>
<dbReference type="RefSeq" id="WP_166654265.1">
    <property type="nucleotide sequence ID" value="NZ_SNZH01000015.1"/>
</dbReference>
<accession>A0A4R6YPQ3</accession>
<dbReference type="Gene3D" id="3.40.50.1820">
    <property type="entry name" value="alpha/beta hydrolase"/>
    <property type="match status" value="1"/>
</dbReference>
<feature type="signal peptide" evidence="2">
    <location>
        <begin position="1"/>
        <end position="23"/>
    </location>
</feature>
<dbReference type="GO" id="GO:0008239">
    <property type="term" value="F:dipeptidyl-peptidase activity"/>
    <property type="evidence" value="ECO:0007669"/>
    <property type="project" value="InterPro"/>
</dbReference>
<gene>
    <name evidence="4" type="ORF">DFR29_115166</name>
</gene>
<dbReference type="SUPFAM" id="SSF49785">
    <property type="entry name" value="Galactose-binding domain-like"/>
    <property type="match status" value="1"/>
</dbReference>
<dbReference type="Gene3D" id="2.60.120.260">
    <property type="entry name" value="Galactose-binding domain-like"/>
    <property type="match status" value="1"/>
</dbReference>
<organism evidence="4 5">
    <name type="scientific">Tahibacter aquaticus</name>
    <dbReference type="NCBI Taxonomy" id="520092"/>
    <lineage>
        <taxon>Bacteria</taxon>
        <taxon>Pseudomonadati</taxon>
        <taxon>Pseudomonadota</taxon>
        <taxon>Gammaproteobacteria</taxon>
        <taxon>Lysobacterales</taxon>
        <taxon>Rhodanobacteraceae</taxon>
        <taxon>Tahibacter</taxon>
    </lineage>
</organism>
<dbReference type="InterPro" id="IPR008979">
    <property type="entry name" value="Galactose-bd-like_sf"/>
</dbReference>
<sequence>MFRSIAAVIVVFCLSLVLAPCRAAEPDYEFPAAAAEQRDGLERAMPVLAERVIAGHRDEDRPRYLATLFRLQLVAGRYADARSSIEQLRALSPLGGPAQQRANSAQYEIYALAREYQAREHADFEPAFAASFRAAFAAMDDRTAALSARGFASDQFDPAGQQRALDQALASQKGKPRIAASEALALLRTYLLAQVYRDFAAGAAPLLAEDDARRYLIERDILVAGADGAKICTAVVRPRGAATAKLPALLNFTIYADPGTLFAEARRSASNGYAAVAALTRGKGCSPDAPVPFEYDGRDAAAVIDWIAAQPWSDGRVGMFGGSYEGFTQWATARQRPKALKALMPSVTVAPGIDYPKEGGIFLGFPHYWPFYVTNNKTLDKAPLQDNARWYRMYRQWYVEGGAFRDRDRLDGTPNPIYRRWLDHPAYDGYWQGMIPYRNAFAAIDIPVLTTTGYFDGGQVGALHYLREHYRQRPRAEHYLLIGPYNHVTGQRGTVAFGNNVNGYTIDPVARIDIGQLRYQWFDYVFKGAPKPALLRDRINYEVMGADQWKHAPSLAAMGEQRLRLYFGAARDDATHRLQRERPARKRTFEHVVDLADRSDIDRAVVGGAVLDKAIDTADRVVLVSEPFETAVEFSGLFSGRLDLRINKRDMDVYIDLYELTPQGDYFQLSRYQSRLSYEGHPEQRRLLKPGRQERFDFRAQRLTSRQFQAGSRLVALIGPGKEASNQINYGSGKDVSDETVKDAGEPLRIEWSGQSYLEIPLAR</sequence>
<dbReference type="SMART" id="SM00939">
    <property type="entry name" value="PepX_C"/>
    <property type="match status" value="1"/>
</dbReference>